<dbReference type="Gene3D" id="2.60.120.260">
    <property type="entry name" value="Galactose-binding domain-like"/>
    <property type="match status" value="1"/>
</dbReference>
<feature type="domain" description="Sulfatase N-terminal" evidence="5">
    <location>
        <begin position="33"/>
        <end position="340"/>
    </location>
</feature>
<dbReference type="Gene3D" id="3.40.720.10">
    <property type="entry name" value="Alkaline Phosphatase, subunit A"/>
    <property type="match status" value="1"/>
</dbReference>
<keyword evidence="7" id="KW-1185">Reference proteome</keyword>
<name>A0ABX0H8K4_9BACT</name>
<organism evidence="6 7">
    <name type="scientific">Cyclobacterium plantarum</name>
    <dbReference type="NCBI Taxonomy" id="2716263"/>
    <lineage>
        <taxon>Bacteria</taxon>
        <taxon>Pseudomonadati</taxon>
        <taxon>Bacteroidota</taxon>
        <taxon>Cytophagia</taxon>
        <taxon>Cytophagales</taxon>
        <taxon>Cyclobacteriaceae</taxon>
        <taxon>Cyclobacterium</taxon>
    </lineage>
</organism>
<dbReference type="SUPFAM" id="SSF53649">
    <property type="entry name" value="Alkaline phosphatase-like"/>
    <property type="match status" value="1"/>
</dbReference>
<evidence type="ECO:0000259" key="5">
    <source>
        <dbReference type="Pfam" id="PF00884"/>
    </source>
</evidence>
<evidence type="ECO:0000256" key="1">
    <source>
        <dbReference type="ARBA" id="ARBA00008779"/>
    </source>
</evidence>
<keyword evidence="4" id="KW-0106">Calcium</keyword>
<protein>
    <submittedName>
        <fullName evidence="6">Arylsulfatase</fullName>
    </submittedName>
</protein>
<comment type="caution">
    <text evidence="6">The sequence shown here is derived from an EMBL/GenBank/DDBJ whole genome shotgun (WGS) entry which is preliminary data.</text>
</comment>
<dbReference type="PANTHER" id="PTHR42693">
    <property type="entry name" value="ARYLSULFATASE FAMILY MEMBER"/>
    <property type="match status" value="1"/>
</dbReference>
<dbReference type="PROSITE" id="PS00523">
    <property type="entry name" value="SULFATASE_1"/>
    <property type="match status" value="1"/>
</dbReference>
<evidence type="ECO:0000256" key="2">
    <source>
        <dbReference type="ARBA" id="ARBA00022723"/>
    </source>
</evidence>
<reference evidence="6 7" key="1">
    <citation type="submission" date="2020-03" db="EMBL/GenBank/DDBJ databases">
        <title>Cyclobacterium plantarum sp. nov., a marine bacterium isolated from a coastal-marine wetland.</title>
        <authorList>
            <person name="Sanchez-Porro C."/>
            <person name="Ventosa A."/>
            <person name="Amoozegar M."/>
        </authorList>
    </citation>
    <scope>NUCLEOTIDE SEQUENCE [LARGE SCALE GENOMIC DNA]</scope>
    <source>
        <strain evidence="6 7">GBPx2</strain>
    </source>
</reference>
<dbReference type="Proteomes" id="UP000649799">
    <property type="component" value="Unassembled WGS sequence"/>
</dbReference>
<proteinExistence type="inferred from homology"/>
<evidence type="ECO:0000313" key="7">
    <source>
        <dbReference type="Proteomes" id="UP000649799"/>
    </source>
</evidence>
<dbReference type="EMBL" id="JAANYN010000006">
    <property type="protein sequence ID" value="NHE58214.1"/>
    <property type="molecule type" value="Genomic_DNA"/>
</dbReference>
<dbReference type="RefSeq" id="WP_166148381.1">
    <property type="nucleotide sequence ID" value="NZ_JAANYN010000006.1"/>
</dbReference>
<dbReference type="InterPro" id="IPR024607">
    <property type="entry name" value="Sulfatase_CS"/>
</dbReference>
<keyword evidence="3" id="KW-0378">Hydrolase</keyword>
<dbReference type="InterPro" id="IPR000917">
    <property type="entry name" value="Sulfatase_N"/>
</dbReference>
<sequence>MLLHREPLLIFILSLFCCMGCDQPVQQQASNPPNVVIFLSDDQGWGDLSHSGNTNLHTPNIDRLAQNGLSFERFYVEPVCSPTRAELLTGRYHLRGGVSGTSAGEERLDLDETTFVELFQEAGYATAAFGKWHNGMQHPYHPNARGFDYFYGFCSGHWGDYFSPPLEENGKLVKGEGYLVDDLTNKALEFIEDQREAPFLVYLPYNTPHSPMQVPDQWWDKFEAKELEMVLPEEQNEDLQFTKAALAMCENIDWNVGRVMGKLEELGLEENTIVIYLSDNGPNSLRWNGGMKGRKGSTDEGGVRSPFFMQWPGRLPAGKSIPQIAGAIDLLPTLMDLTGINASVNRPLDGKSLVPLMLEDNPLWEDRMIFSHWNGNTSVRTQRYRLDSEGRLYDMEADPGQSSDIAAEYPEIARQLGLAKTDWDEEMAAEFDGNARPFTLGYPEATYTQMPARDAEPHGNIKRSNRFPNDSFFTNWSSTQDSITWDVEVIEAGEFSVEVYYTCSEKNLGSRIQLSVGGDQVQAKVKKAHDPPLRGMENDRVERMESYVKDFKPMPMGRIKLEKGRSKLVLKALEIPGDQVMDLRLLLFKRIN</sequence>
<comment type="similarity">
    <text evidence="1">Belongs to the sulfatase family.</text>
</comment>
<dbReference type="Gene3D" id="3.30.1120.10">
    <property type="match status" value="1"/>
</dbReference>
<evidence type="ECO:0000256" key="4">
    <source>
        <dbReference type="ARBA" id="ARBA00022837"/>
    </source>
</evidence>
<dbReference type="PANTHER" id="PTHR42693:SF53">
    <property type="entry name" value="ENDO-4-O-SULFATASE"/>
    <property type="match status" value="1"/>
</dbReference>
<evidence type="ECO:0000256" key="3">
    <source>
        <dbReference type="ARBA" id="ARBA00022801"/>
    </source>
</evidence>
<dbReference type="Pfam" id="PF00884">
    <property type="entry name" value="Sulfatase"/>
    <property type="match status" value="1"/>
</dbReference>
<dbReference type="InterPro" id="IPR017850">
    <property type="entry name" value="Alkaline_phosphatase_core_sf"/>
</dbReference>
<dbReference type="InterPro" id="IPR050738">
    <property type="entry name" value="Sulfatase"/>
</dbReference>
<dbReference type="CDD" id="cd16146">
    <property type="entry name" value="ARS_like"/>
    <property type="match status" value="1"/>
</dbReference>
<gene>
    <name evidence="6" type="ORF">G9Q97_15490</name>
</gene>
<accession>A0ABX0H8K4</accession>
<evidence type="ECO:0000313" key="6">
    <source>
        <dbReference type="EMBL" id="NHE58214.1"/>
    </source>
</evidence>
<keyword evidence="2" id="KW-0479">Metal-binding</keyword>